<name>A0A6P7GKA0_DIAVI</name>
<dbReference type="PANTHER" id="PTHR47027">
    <property type="entry name" value="REVERSE TRANSCRIPTASE DOMAIN-CONTAINING PROTEIN"/>
    <property type="match status" value="1"/>
</dbReference>
<evidence type="ECO:0000259" key="1">
    <source>
        <dbReference type="PROSITE" id="PS50878"/>
    </source>
</evidence>
<evidence type="ECO:0000313" key="2">
    <source>
        <dbReference type="RefSeq" id="XP_028145643.1"/>
    </source>
</evidence>
<dbReference type="Pfam" id="PF00078">
    <property type="entry name" value="RVT_1"/>
    <property type="match status" value="1"/>
</dbReference>
<dbReference type="InterPro" id="IPR000477">
    <property type="entry name" value="RT_dom"/>
</dbReference>
<dbReference type="AlphaFoldDB" id="A0A6P7GKA0"/>
<feature type="domain" description="Reverse transcriptase" evidence="1">
    <location>
        <begin position="1"/>
        <end position="137"/>
    </location>
</feature>
<sequence>MYIKTTNSYTRPFDISTGVLQGEPLRALLFSLLIADIEQFFISQGSQGISIDSQNQIIMLLYADDLVILCDSEVELGKNLSYLEKYSDKNQLTVNVGKTKILPFARSGQIGNRGVKFLYKNEEIEVVNKFVYLGVTLTTTSLFKAMADTTVERAKHAIGNVIGLMAKTKMNSWTSRVQLFDSLVQSLVMNCVPVWGMRYADQLERIQIPNFL</sequence>
<organism evidence="2">
    <name type="scientific">Diabrotica virgifera virgifera</name>
    <name type="common">western corn rootworm</name>
    <dbReference type="NCBI Taxonomy" id="50390"/>
    <lineage>
        <taxon>Eukaryota</taxon>
        <taxon>Metazoa</taxon>
        <taxon>Ecdysozoa</taxon>
        <taxon>Arthropoda</taxon>
        <taxon>Hexapoda</taxon>
        <taxon>Insecta</taxon>
        <taxon>Pterygota</taxon>
        <taxon>Neoptera</taxon>
        <taxon>Endopterygota</taxon>
        <taxon>Coleoptera</taxon>
        <taxon>Polyphaga</taxon>
        <taxon>Cucujiformia</taxon>
        <taxon>Chrysomeloidea</taxon>
        <taxon>Chrysomelidae</taxon>
        <taxon>Galerucinae</taxon>
        <taxon>Diabroticina</taxon>
        <taxon>Diabroticites</taxon>
        <taxon>Diabrotica</taxon>
    </lineage>
</organism>
<protein>
    <submittedName>
        <fullName evidence="2">Uncharacterized protein LOC114339220</fullName>
    </submittedName>
</protein>
<dbReference type="PANTHER" id="PTHR47027:SF20">
    <property type="entry name" value="REVERSE TRANSCRIPTASE-LIKE PROTEIN WITH RNA-DIRECTED DNA POLYMERASE DOMAIN"/>
    <property type="match status" value="1"/>
</dbReference>
<dbReference type="RefSeq" id="XP_028145643.1">
    <property type="nucleotide sequence ID" value="XM_028289842.1"/>
</dbReference>
<dbReference type="GO" id="GO:0071897">
    <property type="term" value="P:DNA biosynthetic process"/>
    <property type="evidence" value="ECO:0007669"/>
    <property type="project" value="UniProtKB-ARBA"/>
</dbReference>
<dbReference type="PROSITE" id="PS50878">
    <property type="entry name" value="RT_POL"/>
    <property type="match status" value="1"/>
</dbReference>
<dbReference type="SUPFAM" id="SSF56672">
    <property type="entry name" value="DNA/RNA polymerases"/>
    <property type="match status" value="1"/>
</dbReference>
<reference evidence="2" key="1">
    <citation type="submission" date="2025-08" db="UniProtKB">
        <authorList>
            <consortium name="RefSeq"/>
        </authorList>
    </citation>
    <scope>IDENTIFICATION</scope>
    <source>
        <tissue evidence="2">Whole insect</tissue>
    </source>
</reference>
<proteinExistence type="predicted"/>
<dbReference type="InterPro" id="IPR043502">
    <property type="entry name" value="DNA/RNA_pol_sf"/>
</dbReference>
<dbReference type="InParanoid" id="A0A6P7GKA0"/>
<gene>
    <name evidence="2" type="primary">LOC114339220</name>
</gene>
<accession>A0A6P7GKA0</accession>